<dbReference type="Proteomes" id="UP000789570">
    <property type="component" value="Unassembled WGS sequence"/>
</dbReference>
<accession>A0A9N9C769</accession>
<gene>
    <name evidence="1" type="ORF">FCALED_LOCUS7984</name>
</gene>
<reference evidence="1" key="1">
    <citation type="submission" date="2021-06" db="EMBL/GenBank/DDBJ databases">
        <authorList>
            <person name="Kallberg Y."/>
            <person name="Tangrot J."/>
            <person name="Rosling A."/>
        </authorList>
    </citation>
    <scope>NUCLEOTIDE SEQUENCE</scope>
    <source>
        <strain evidence="1">UK204</strain>
    </source>
</reference>
<organism evidence="1 2">
    <name type="scientific">Funneliformis caledonium</name>
    <dbReference type="NCBI Taxonomy" id="1117310"/>
    <lineage>
        <taxon>Eukaryota</taxon>
        <taxon>Fungi</taxon>
        <taxon>Fungi incertae sedis</taxon>
        <taxon>Mucoromycota</taxon>
        <taxon>Glomeromycotina</taxon>
        <taxon>Glomeromycetes</taxon>
        <taxon>Glomerales</taxon>
        <taxon>Glomeraceae</taxon>
        <taxon>Funneliformis</taxon>
    </lineage>
</organism>
<evidence type="ECO:0000313" key="2">
    <source>
        <dbReference type="Proteomes" id="UP000789570"/>
    </source>
</evidence>
<dbReference type="EMBL" id="CAJVPQ010002239">
    <property type="protein sequence ID" value="CAG8588874.1"/>
    <property type="molecule type" value="Genomic_DNA"/>
</dbReference>
<keyword evidence="2" id="KW-1185">Reference proteome</keyword>
<proteinExistence type="predicted"/>
<comment type="caution">
    <text evidence="1">The sequence shown here is derived from an EMBL/GenBank/DDBJ whole genome shotgun (WGS) entry which is preliminary data.</text>
</comment>
<protein>
    <submittedName>
        <fullName evidence="1">1659_t:CDS:1</fullName>
    </submittedName>
</protein>
<dbReference type="AlphaFoldDB" id="A0A9N9C769"/>
<name>A0A9N9C769_9GLOM</name>
<evidence type="ECO:0000313" key="1">
    <source>
        <dbReference type="EMBL" id="CAG8588874.1"/>
    </source>
</evidence>
<sequence length="62" mass="7431">MQNADLVNKILKSKFMAPHNFENEASTTRFWIDIERNLQIFNDSLFKRLALMFGSEFYEWPS</sequence>